<reference evidence="2 3" key="1">
    <citation type="submission" date="2023-02" db="EMBL/GenBank/DDBJ databases">
        <title>LHISI_Scaffold_Assembly.</title>
        <authorList>
            <person name="Stuart O.P."/>
            <person name="Cleave R."/>
            <person name="Magrath M.J.L."/>
            <person name="Mikheyev A.S."/>
        </authorList>
    </citation>
    <scope>NUCLEOTIDE SEQUENCE [LARGE SCALE GENOMIC DNA]</scope>
    <source>
        <strain evidence="2">Daus_M_001</strain>
        <tissue evidence="2">Leg muscle</tissue>
    </source>
</reference>
<feature type="region of interest" description="Disordered" evidence="1">
    <location>
        <begin position="38"/>
        <end position="61"/>
    </location>
</feature>
<protein>
    <submittedName>
        <fullName evidence="2">Uncharacterized protein</fullName>
    </submittedName>
</protein>
<gene>
    <name evidence="2" type="ORF">PR048_032288</name>
</gene>
<keyword evidence="3" id="KW-1185">Reference proteome</keyword>
<accession>A0ABQ9G1T3</accession>
<organism evidence="2 3">
    <name type="scientific">Dryococelus australis</name>
    <dbReference type="NCBI Taxonomy" id="614101"/>
    <lineage>
        <taxon>Eukaryota</taxon>
        <taxon>Metazoa</taxon>
        <taxon>Ecdysozoa</taxon>
        <taxon>Arthropoda</taxon>
        <taxon>Hexapoda</taxon>
        <taxon>Insecta</taxon>
        <taxon>Pterygota</taxon>
        <taxon>Neoptera</taxon>
        <taxon>Polyneoptera</taxon>
        <taxon>Phasmatodea</taxon>
        <taxon>Verophasmatodea</taxon>
        <taxon>Anareolatae</taxon>
        <taxon>Phasmatidae</taxon>
        <taxon>Eurycanthinae</taxon>
        <taxon>Dryococelus</taxon>
    </lineage>
</organism>
<dbReference type="Proteomes" id="UP001159363">
    <property type="component" value="Chromosome 15"/>
</dbReference>
<evidence type="ECO:0000256" key="1">
    <source>
        <dbReference type="SAM" id="MobiDB-lite"/>
    </source>
</evidence>
<name>A0ABQ9G1T3_9NEOP</name>
<evidence type="ECO:0000313" key="2">
    <source>
        <dbReference type="EMBL" id="KAJ8866445.1"/>
    </source>
</evidence>
<feature type="compositionally biased region" description="Polar residues" evidence="1">
    <location>
        <begin position="47"/>
        <end position="61"/>
    </location>
</feature>
<sequence>MVMKGSDWTLDSVNHLHLRTTGRNTVETCGVDVVKRARKGRAGFGRSQEQTEGTRSSGGYK</sequence>
<comment type="caution">
    <text evidence="2">The sequence shown here is derived from an EMBL/GenBank/DDBJ whole genome shotgun (WGS) entry which is preliminary data.</text>
</comment>
<evidence type="ECO:0000313" key="3">
    <source>
        <dbReference type="Proteomes" id="UP001159363"/>
    </source>
</evidence>
<dbReference type="EMBL" id="JARBHB010000016">
    <property type="protein sequence ID" value="KAJ8866445.1"/>
    <property type="molecule type" value="Genomic_DNA"/>
</dbReference>
<proteinExistence type="predicted"/>